<accession>A0A239K014</accession>
<dbReference type="PROSITE" id="PS52016">
    <property type="entry name" value="TONB_DEPENDENT_REC_3"/>
    <property type="match status" value="1"/>
</dbReference>
<reference evidence="17 18" key="1">
    <citation type="submission" date="2017-06" db="EMBL/GenBank/DDBJ databases">
        <authorList>
            <person name="Kim H.J."/>
            <person name="Triplett B.A."/>
        </authorList>
    </citation>
    <scope>NUCLEOTIDE SEQUENCE [LARGE SCALE GENOMIC DNA]</scope>
    <source>
        <strain evidence="17 18">U15</strain>
    </source>
</reference>
<dbReference type="Pfam" id="PF07715">
    <property type="entry name" value="Plug"/>
    <property type="match status" value="1"/>
</dbReference>
<keyword evidence="5 12" id="KW-0812">Transmembrane</keyword>
<keyword evidence="4 12" id="KW-1134">Transmembrane beta strand</keyword>
<keyword evidence="7" id="KW-0406">Ion transport</keyword>
<dbReference type="GO" id="GO:0044718">
    <property type="term" value="P:siderophore transmembrane transport"/>
    <property type="evidence" value="ECO:0007669"/>
    <property type="project" value="TreeGrafter"/>
</dbReference>
<proteinExistence type="inferred from homology"/>
<keyword evidence="3 12" id="KW-0813">Transport</keyword>
<dbReference type="PANTHER" id="PTHR30069">
    <property type="entry name" value="TONB-DEPENDENT OUTER MEMBRANE RECEPTOR"/>
    <property type="match status" value="1"/>
</dbReference>
<feature type="domain" description="TonB-dependent receptor-like beta-barrel" evidence="15">
    <location>
        <begin position="300"/>
        <end position="757"/>
    </location>
</feature>
<dbReference type="Pfam" id="PF00593">
    <property type="entry name" value="TonB_dep_Rec_b-barrel"/>
    <property type="match status" value="1"/>
</dbReference>
<dbReference type="EMBL" id="FZOT01000014">
    <property type="protein sequence ID" value="SNT11209.1"/>
    <property type="molecule type" value="Genomic_DNA"/>
</dbReference>
<evidence type="ECO:0000313" key="17">
    <source>
        <dbReference type="EMBL" id="SNT11209.1"/>
    </source>
</evidence>
<evidence type="ECO:0000256" key="2">
    <source>
        <dbReference type="ARBA" id="ARBA00009810"/>
    </source>
</evidence>
<dbReference type="InterPro" id="IPR039426">
    <property type="entry name" value="TonB-dep_rcpt-like"/>
</dbReference>
<gene>
    <name evidence="17" type="ORF">SAMN06265795_11458</name>
</gene>
<evidence type="ECO:0000256" key="3">
    <source>
        <dbReference type="ARBA" id="ARBA00022448"/>
    </source>
</evidence>
<keyword evidence="11 12" id="KW-0998">Cell outer membrane</keyword>
<dbReference type="InterPro" id="IPR000531">
    <property type="entry name" value="Beta-barrel_TonB"/>
</dbReference>
<keyword evidence="9 12" id="KW-0472">Membrane</keyword>
<dbReference type="CDD" id="cd01347">
    <property type="entry name" value="ligand_gated_channel"/>
    <property type="match status" value="1"/>
</dbReference>
<comment type="subcellular location">
    <subcellularLocation>
        <location evidence="1 12">Cell outer membrane</location>
        <topology evidence="1 12">Multi-pass membrane protein</topology>
    </subcellularLocation>
</comment>
<name>A0A239K014_9BURK</name>
<dbReference type="RefSeq" id="WP_089400753.1">
    <property type="nucleotide sequence ID" value="NZ_FZOT01000014.1"/>
</dbReference>
<comment type="similarity">
    <text evidence="2 12 13">Belongs to the TonB-dependent receptor family.</text>
</comment>
<evidence type="ECO:0000256" key="7">
    <source>
        <dbReference type="ARBA" id="ARBA00023065"/>
    </source>
</evidence>
<evidence type="ECO:0000259" key="15">
    <source>
        <dbReference type="Pfam" id="PF00593"/>
    </source>
</evidence>
<dbReference type="GO" id="GO:0015344">
    <property type="term" value="F:siderophore uptake transmembrane transporter activity"/>
    <property type="evidence" value="ECO:0007669"/>
    <property type="project" value="TreeGrafter"/>
</dbReference>
<dbReference type="AlphaFoldDB" id="A0A239K014"/>
<keyword evidence="18" id="KW-1185">Reference proteome</keyword>
<dbReference type="InterPro" id="IPR037066">
    <property type="entry name" value="Plug_dom_sf"/>
</dbReference>
<feature type="domain" description="TonB-dependent receptor plug" evidence="16">
    <location>
        <begin position="53"/>
        <end position="165"/>
    </location>
</feature>
<evidence type="ECO:0000256" key="6">
    <source>
        <dbReference type="ARBA" id="ARBA00022729"/>
    </source>
</evidence>
<evidence type="ECO:0000256" key="12">
    <source>
        <dbReference type="PROSITE-ProRule" id="PRU01360"/>
    </source>
</evidence>
<evidence type="ECO:0000256" key="9">
    <source>
        <dbReference type="ARBA" id="ARBA00023136"/>
    </source>
</evidence>
<dbReference type="InterPro" id="IPR036942">
    <property type="entry name" value="Beta-barrel_TonB_sf"/>
</dbReference>
<sequence>MKPFSSRRRPWPLLALACATPAATLSAEPDAKTLPDVRVEAPRVGSAGRIAPMPATVETLDAAGITDTINAATTEDALKYLPSILVRKRYAGDTQAPMATRTTGINAGARSLIYVDGILLSALVNNNNQNGSPQWFMVTPEQIDHIDVAYGPFSAAYPGNSYGAVTEITTRMPAGFEAGIKASASQQRFSQYGTNDTYPAAQVGMDIGNRQGDLSWWLSANHLSSFSQPVTYLTLNNAGTPAGAALPVIAGGFADRNRTGGPIQVIGAGSLTQTVQDSARLKLAYAFNPGTEFGYTLGYWQNQASSRSESYLSGNGSAYYSGTSGSVNIGGNAYGAAAIAGLFSAASAEQEHWMQAFSLKRKQSETLRWEAVLTDFRYGKDISRLSTGPYATATGGGTGRVTDAAGTGWTTLDVKGDWRAGAGPRQHQLAFGVHWDQYRLASPTYTVGDWRNEDRGNLFSDSRGKTRTTALWLQDSWRLQPALAATIGARYERWQAYDGYNFAVNGSGTAFPVVQPQVDASGLSPKLSLAWQAASDWSLTGSLGKALRFPTVGELYQNVQTGSTFTQANPFLKPERVLAAELALAHENAAGRWRLSLFEEHVEDALVAQTASLAGVAAPVSFVQNIGRTRQRGVELSGGRRDVLIKGLELQGSLTYVDARITDNPGYVPATPGATSVGKRTPYVPAWRASLVATWRPDERLAYTLAGRYSSRLYATVDNTDVNPATYQGFEGFVVFDARLRYRIDRHWSAAVGVDNLNDRRYFLFHPFPQRTVTAELAYRF</sequence>
<evidence type="ECO:0000256" key="13">
    <source>
        <dbReference type="RuleBase" id="RU003357"/>
    </source>
</evidence>
<feature type="signal peptide" evidence="14">
    <location>
        <begin position="1"/>
        <end position="27"/>
    </location>
</feature>
<dbReference type="PANTHER" id="PTHR30069:SF53">
    <property type="entry name" value="COLICIN I RECEPTOR-RELATED"/>
    <property type="match status" value="1"/>
</dbReference>
<organism evidence="17 18">
    <name type="scientific">Noviherbaspirillum humi</name>
    <dbReference type="NCBI Taxonomy" id="1688639"/>
    <lineage>
        <taxon>Bacteria</taxon>
        <taxon>Pseudomonadati</taxon>
        <taxon>Pseudomonadota</taxon>
        <taxon>Betaproteobacteria</taxon>
        <taxon>Burkholderiales</taxon>
        <taxon>Oxalobacteraceae</taxon>
        <taxon>Noviherbaspirillum</taxon>
    </lineage>
</organism>
<dbReference type="Gene3D" id="2.170.130.10">
    <property type="entry name" value="TonB-dependent receptor, plug domain"/>
    <property type="match status" value="1"/>
</dbReference>
<evidence type="ECO:0000256" key="10">
    <source>
        <dbReference type="ARBA" id="ARBA00023170"/>
    </source>
</evidence>
<evidence type="ECO:0000256" key="4">
    <source>
        <dbReference type="ARBA" id="ARBA00022452"/>
    </source>
</evidence>
<dbReference type="SUPFAM" id="SSF56935">
    <property type="entry name" value="Porins"/>
    <property type="match status" value="1"/>
</dbReference>
<evidence type="ECO:0000259" key="16">
    <source>
        <dbReference type="Pfam" id="PF07715"/>
    </source>
</evidence>
<dbReference type="InterPro" id="IPR012910">
    <property type="entry name" value="Plug_dom"/>
</dbReference>
<dbReference type="OrthoDB" id="9760620at2"/>
<dbReference type="Gene3D" id="2.40.170.20">
    <property type="entry name" value="TonB-dependent receptor, beta-barrel domain"/>
    <property type="match status" value="1"/>
</dbReference>
<evidence type="ECO:0000313" key="18">
    <source>
        <dbReference type="Proteomes" id="UP000198284"/>
    </source>
</evidence>
<protein>
    <submittedName>
        <fullName evidence="17">Iron complex outermembrane recepter protein</fullName>
    </submittedName>
</protein>
<keyword evidence="8 13" id="KW-0798">TonB box</keyword>
<keyword evidence="6 14" id="KW-0732">Signal</keyword>
<evidence type="ECO:0000256" key="11">
    <source>
        <dbReference type="ARBA" id="ARBA00023237"/>
    </source>
</evidence>
<keyword evidence="10" id="KW-0675">Receptor</keyword>
<evidence type="ECO:0000256" key="8">
    <source>
        <dbReference type="ARBA" id="ARBA00023077"/>
    </source>
</evidence>
<evidence type="ECO:0000256" key="14">
    <source>
        <dbReference type="SAM" id="SignalP"/>
    </source>
</evidence>
<evidence type="ECO:0000256" key="1">
    <source>
        <dbReference type="ARBA" id="ARBA00004571"/>
    </source>
</evidence>
<dbReference type="GO" id="GO:0009279">
    <property type="term" value="C:cell outer membrane"/>
    <property type="evidence" value="ECO:0007669"/>
    <property type="project" value="UniProtKB-SubCell"/>
</dbReference>
<feature type="chain" id="PRO_5012941218" evidence="14">
    <location>
        <begin position="28"/>
        <end position="781"/>
    </location>
</feature>
<dbReference type="Proteomes" id="UP000198284">
    <property type="component" value="Unassembled WGS sequence"/>
</dbReference>
<evidence type="ECO:0000256" key="5">
    <source>
        <dbReference type="ARBA" id="ARBA00022692"/>
    </source>
</evidence>